<comment type="function">
    <text evidence="10 11">Involved in cell wall formation. Catalyzes the final step in the synthesis of UDP-N-acetylmuramoyl-pentapeptide, the precursor of murein.</text>
</comment>
<evidence type="ECO:0000256" key="9">
    <source>
        <dbReference type="ARBA" id="ARBA00023316"/>
    </source>
</evidence>
<comment type="catalytic activity">
    <reaction evidence="10 11">
        <text>D-alanyl-D-alanine + UDP-N-acetyl-alpha-D-muramoyl-L-alanyl-gamma-D-glutamyl-meso-2,6-diaminopimelate + ATP = UDP-N-acetyl-alpha-D-muramoyl-L-alanyl-gamma-D-glutamyl-meso-2,6-diaminopimeloyl-D-alanyl-D-alanine + ADP + phosphate + H(+)</text>
        <dbReference type="Rhea" id="RHEA:28374"/>
        <dbReference type="ChEBI" id="CHEBI:15378"/>
        <dbReference type="ChEBI" id="CHEBI:30616"/>
        <dbReference type="ChEBI" id="CHEBI:43474"/>
        <dbReference type="ChEBI" id="CHEBI:57822"/>
        <dbReference type="ChEBI" id="CHEBI:61386"/>
        <dbReference type="ChEBI" id="CHEBI:83905"/>
        <dbReference type="ChEBI" id="CHEBI:456216"/>
        <dbReference type="EC" id="6.3.2.10"/>
    </reaction>
</comment>
<reference evidence="15" key="1">
    <citation type="submission" date="2020-07" db="EMBL/GenBank/DDBJ databases">
        <title>Huge and variable diversity of episymbiotic CPR bacteria and DPANN archaea in groundwater ecosystems.</title>
        <authorList>
            <person name="He C.Y."/>
            <person name="Keren R."/>
            <person name="Whittaker M."/>
            <person name="Farag I.F."/>
            <person name="Doudna J."/>
            <person name="Cate J.H.D."/>
            <person name="Banfield J.F."/>
        </authorList>
    </citation>
    <scope>NUCLEOTIDE SEQUENCE</scope>
    <source>
        <strain evidence="15">NC_groundwater_1664_Pr3_B-0.1um_52_9</strain>
    </source>
</reference>
<dbReference type="InterPro" id="IPR036615">
    <property type="entry name" value="Mur_ligase_C_dom_sf"/>
</dbReference>
<sequence length="466" mass="49550">MRASSGPYIAEDMAIACRGKIICGAPDTAFRAISTDSRDIRSGDLFVPLRGSSFDGHDFVVPALEAGARGSLCDRDANREIPNKLANIVLIQVQDTLRALSDLASTHRSKYAVPLIAVTGSSGKTTVKEMIAAALSRSHRPLVSQGNLNNTIGLPMTVLNLGPNHTAAVVEAGINRNREMDDLVAAASPHVAVITNVGPVHLEGLGTIENVAREKFKLVQGVDSRGAGVIPAENPYLKPLLNECSCRIVTFGIESGEFRAESVALGNDTIGFKMNSPAGKREVNLRMQGRHNVANALAAFAACSEIGVPLDEIAAALNEFQSPALRMEIVTLHGARILIRDCYNANPQSMKAALEALAHRSNPGKLAILADMAELGEYTEALHAEVGGEAARLGIDRIIFVGSFGKAFASGYAAAGGLSERLTLAGDKDEAWKLIYPDLDRFGAILVKGSRVMKMETMADRIMEGK</sequence>
<feature type="domain" description="Mur ligase C-terminal" evidence="13">
    <location>
        <begin position="326"/>
        <end position="451"/>
    </location>
</feature>
<keyword evidence="2 10" id="KW-0436">Ligase</keyword>
<evidence type="ECO:0000259" key="13">
    <source>
        <dbReference type="Pfam" id="PF02875"/>
    </source>
</evidence>
<evidence type="ECO:0000256" key="8">
    <source>
        <dbReference type="ARBA" id="ARBA00023306"/>
    </source>
</evidence>
<dbReference type="InterPro" id="IPR051046">
    <property type="entry name" value="MurCDEF_CellWall_CoF430Synth"/>
</dbReference>
<evidence type="ECO:0000259" key="14">
    <source>
        <dbReference type="Pfam" id="PF08245"/>
    </source>
</evidence>
<dbReference type="InterPro" id="IPR005863">
    <property type="entry name" value="UDP-N-AcMur_synth"/>
</dbReference>
<comment type="pathway">
    <text evidence="10 11">Cell wall biogenesis; peptidoglycan biosynthesis.</text>
</comment>
<dbReference type="GO" id="GO:0008360">
    <property type="term" value="P:regulation of cell shape"/>
    <property type="evidence" value="ECO:0007669"/>
    <property type="project" value="UniProtKB-KW"/>
</dbReference>
<evidence type="ECO:0000256" key="6">
    <source>
        <dbReference type="ARBA" id="ARBA00022960"/>
    </source>
</evidence>
<dbReference type="GO" id="GO:0047480">
    <property type="term" value="F:UDP-N-acetylmuramoyl-tripeptide-D-alanyl-D-alanine ligase activity"/>
    <property type="evidence" value="ECO:0007669"/>
    <property type="project" value="UniProtKB-UniRule"/>
</dbReference>
<protein>
    <recommendedName>
        <fullName evidence="10 11">UDP-N-acetylmuramoyl-tripeptide--D-alanyl-D-alanine ligase</fullName>
        <ecNumber evidence="10 11">6.3.2.10</ecNumber>
    </recommendedName>
    <alternativeName>
        <fullName evidence="10">D-alanyl-D-alanine-adding enzyme</fullName>
    </alternativeName>
</protein>
<keyword evidence="1 10" id="KW-0963">Cytoplasm</keyword>
<evidence type="ECO:0000256" key="11">
    <source>
        <dbReference type="RuleBase" id="RU004136"/>
    </source>
</evidence>
<evidence type="ECO:0000256" key="5">
    <source>
        <dbReference type="ARBA" id="ARBA00022840"/>
    </source>
</evidence>
<keyword evidence="4 10" id="KW-0547">Nucleotide-binding</keyword>
<keyword evidence="9 10" id="KW-0961">Cell wall biogenesis/degradation</keyword>
<organism evidence="15 16">
    <name type="scientific">Desulfomonile tiedjei</name>
    <dbReference type="NCBI Taxonomy" id="2358"/>
    <lineage>
        <taxon>Bacteria</taxon>
        <taxon>Pseudomonadati</taxon>
        <taxon>Thermodesulfobacteriota</taxon>
        <taxon>Desulfomonilia</taxon>
        <taxon>Desulfomonilales</taxon>
        <taxon>Desulfomonilaceae</taxon>
        <taxon>Desulfomonile</taxon>
    </lineage>
</organism>
<evidence type="ECO:0000256" key="10">
    <source>
        <dbReference type="HAMAP-Rule" id="MF_02019"/>
    </source>
</evidence>
<evidence type="ECO:0000256" key="4">
    <source>
        <dbReference type="ARBA" id="ARBA00022741"/>
    </source>
</evidence>
<dbReference type="NCBIfam" id="TIGR01143">
    <property type="entry name" value="murF"/>
    <property type="match status" value="1"/>
</dbReference>
<evidence type="ECO:0000313" key="16">
    <source>
        <dbReference type="Proteomes" id="UP000807825"/>
    </source>
</evidence>
<accession>A0A9D6V8F1</accession>
<evidence type="ECO:0000256" key="1">
    <source>
        <dbReference type="ARBA" id="ARBA00022490"/>
    </source>
</evidence>
<dbReference type="Gene3D" id="3.40.1390.10">
    <property type="entry name" value="MurE/MurF, N-terminal domain"/>
    <property type="match status" value="1"/>
</dbReference>
<dbReference type="InterPro" id="IPR013221">
    <property type="entry name" value="Mur_ligase_cen"/>
</dbReference>
<dbReference type="GO" id="GO:0051301">
    <property type="term" value="P:cell division"/>
    <property type="evidence" value="ECO:0007669"/>
    <property type="project" value="UniProtKB-KW"/>
</dbReference>
<dbReference type="Proteomes" id="UP000807825">
    <property type="component" value="Unassembled WGS sequence"/>
</dbReference>
<dbReference type="Gene3D" id="3.40.1190.10">
    <property type="entry name" value="Mur-like, catalytic domain"/>
    <property type="match status" value="1"/>
</dbReference>
<dbReference type="AlphaFoldDB" id="A0A9D6V8F1"/>
<evidence type="ECO:0000259" key="12">
    <source>
        <dbReference type="Pfam" id="PF01225"/>
    </source>
</evidence>
<keyword evidence="5 10" id="KW-0067">ATP-binding</keyword>
<dbReference type="GO" id="GO:0005737">
    <property type="term" value="C:cytoplasm"/>
    <property type="evidence" value="ECO:0007669"/>
    <property type="project" value="UniProtKB-SubCell"/>
</dbReference>
<keyword evidence="8 10" id="KW-0131">Cell cycle</keyword>
<dbReference type="Gene3D" id="3.90.190.20">
    <property type="entry name" value="Mur ligase, C-terminal domain"/>
    <property type="match status" value="1"/>
</dbReference>
<dbReference type="HAMAP" id="MF_02019">
    <property type="entry name" value="MurF"/>
    <property type="match status" value="1"/>
</dbReference>
<dbReference type="GO" id="GO:0071555">
    <property type="term" value="P:cell wall organization"/>
    <property type="evidence" value="ECO:0007669"/>
    <property type="project" value="UniProtKB-KW"/>
</dbReference>
<dbReference type="Pfam" id="PF01225">
    <property type="entry name" value="Mur_ligase"/>
    <property type="match status" value="1"/>
</dbReference>
<dbReference type="SUPFAM" id="SSF53623">
    <property type="entry name" value="MurD-like peptide ligases, catalytic domain"/>
    <property type="match status" value="1"/>
</dbReference>
<dbReference type="EMBL" id="JACRDE010000631">
    <property type="protein sequence ID" value="MBI5252648.1"/>
    <property type="molecule type" value="Genomic_DNA"/>
</dbReference>
<comment type="similarity">
    <text evidence="10">Belongs to the MurCDEF family. MurF subfamily.</text>
</comment>
<dbReference type="InterPro" id="IPR000713">
    <property type="entry name" value="Mur_ligase_N"/>
</dbReference>
<gene>
    <name evidence="10 15" type="primary">murF</name>
    <name evidence="15" type="ORF">HY912_24395</name>
</gene>
<evidence type="ECO:0000256" key="2">
    <source>
        <dbReference type="ARBA" id="ARBA00022598"/>
    </source>
</evidence>
<proteinExistence type="inferred from homology"/>
<dbReference type="GO" id="GO:0005524">
    <property type="term" value="F:ATP binding"/>
    <property type="evidence" value="ECO:0007669"/>
    <property type="project" value="UniProtKB-UniRule"/>
</dbReference>
<dbReference type="PANTHER" id="PTHR43024:SF1">
    <property type="entry name" value="UDP-N-ACETYLMURAMOYL-TRIPEPTIDE--D-ALANYL-D-ALANINE LIGASE"/>
    <property type="match status" value="1"/>
</dbReference>
<feature type="binding site" evidence="10">
    <location>
        <begin position="120"/>
        <end position="126"/>
    </location>
    <ligand>
        <name>ATP</name>
        <dbReference type="ChEBI" id="CHEBI:30616"/>
    </ligand>
</feature>
<feature type="domain" description="Mur ligase N-terminal catalytic" evidence="12">
    <location>
        <begin position="32"/>
        <end position="107"/>
    </location>
</feature>
<dbReference type="GO" id="GO:0009252">
    <property type="term" value="P:peptidoglycan biosynthetic process"/>
    <property type="evidence" value="ECO:0007669"/>
    <property type="project" value="UniProtKB-UniRule"/>
</dbReference>
<dbReference type="PANTHER" id="PTHR43024">
    <property type="entry name" value="UDP-N-ACETYLMURAMOYL-TRIPEPTIDE--D-ALANYL-D-ALANINE LIGASE"/>
    <property type="match status" value="1"/>
</dbReference>
<feature type="domain" description="Mur ligase central" evidence="14">
    <location>
        <begin position="118"/>
        <end position="303"/>
    </location>
</feature>
<dbReference type="Pfam" id="PF02875">
    <property type="entry name" value="Mur_ligase_C"/>
    <property type="match status" value="1"/>
</dbReference>
<dbReference type="SUPFAM" id="SSF53244">
    <property type="entry name" value="MurD-like peptide ligases, peptide-binding domain"/>
    <property type="match status" value="1"/>
</dbReference>
<dbReference type="InterPro" id="IPR004101">
    <property type="entry name" value="Mur_ligase_C"/>
</dbReference>
<comment type="caution">
    <text evidence="15">The sequence shown here is derived from an EMBL/GenBank/DDBJ whole genome shotgun (WGS) entry which is preliminary data.</text>
</comment>
<dbReference type="Pfam" id="PF08245">
    <property type="entry name" value="Mur_ligase_M"/>
    <property type="match status" value="1"/>
</dbReference>
<keyword evidence="6 10" id="KW-0133">Cell shape</keyword>
<evidence type="ECO:0000256" key="7">
    <source>
        <dbReference type="ARBA" id="ARBA00022984"/>
    </source>
</evidence>
<evidence type="ECO:0000313" key="15">
    <source>
        <dbReference type="EMBL" id="MBI5252648.1"/>
    </source>
</evidence>
<keyword evidence="7 10" id="KW-0573">Peptidoglycan synthesis</keyword>
<evidence type="ECO:0000256" key="3">
    <source>
        <dbReference type="ARBA" id="ARBA00022618"/>
    </source>
</evidence>
<dbReference type="EC" id="6.3.2.10" evidence="10 11"/>
<comment type="subcellular location">
    <subcellularLocation>
        <location evidence="10 11">Cytoplasm</location>
    </subcellularLocation>
</comment>
<keyword evidence="3 10" id="KW-0132">Cell division</keyword>
<name>A0A9D6V8F1_9BACT</name>
<dbReference type="InterPro" id="IPR036565">
    <property type="entry name" value="Mur-like_cat_sf"/>
</dbReference>
<dbReference type="InterPro" id="IPR035911">
    <property type="entry name" value="MurE/MurF_N"/>
</dbReference>
<dbReference type="SUPFAM" id="SSF63418">
    <property type="entry name" value="MurE/MurF N-terminal domain"/>
    <property type="match status" value="1"/>
</dbReference>